<dbReference type="Gene3D" id="3.30.70.330">
    <property type="match status" value="3"/>
</dbReference>
<dbReference type="OrthoDB" id="3800936at2759"/>
<evidence type="ECO:0000259" key="5">
    <source>
        <dbReference type="PROSITE" id="PS50102"/>
    </source>
</evidence>
<dbReference type="EMBL" id="CAACVG010008038">
    <property type="protein sequence ID" value="VEN48163.1"/>
    <property type="molecule type" value="Genomic_DNA"/>
</dbReference>
<dbReference type="SUPFAM" id="SSF54928">
    <property type="entry name" value="RNA-binding domain, RBD"/>
    <property type="match status" value="2"/>
</dbReference>
<dbReference type="GO" id="GO:0046872">
    <property type="term" value="F:metal ion binding"/>
    <property type="evidence" value="ECO:0007669"/>
    <property type="project" value="UniProtKB-KW"/>
</dbReference>
<gene>
    <name evidence="6" type="ORF">CALMAC_LOCUS9724</name>
</gene>
<evidence type="ECO:0000313" key="6">
    <source>
        <dbReference type="EMBL" id="VEN48163.1"/>
    </source>
</evidence>
<dbReference type="Pfam" id="PF00076">
    <property type="entry name" value="RRM_1"/>
    <property type="match status" value="2"/>
</dbReference>
<dbReference type="GO" id="GO:0003723">
    <property type="term" value="F:RNA binding"/>
    <property type="evidence" value="ECO:0007669"/>
    <property type="project" value="UniProtKB-UniRule"/>
</dbReference>
<keyword evidence="7" id="KW-1185">Reference proteome</keyword>
<evidence type="ECO:0000313" key="7">
    <source>
        <dbReference type="Proteomes" id="UP000410492"/>
    </source>
</evidence>
<keyword evidence="3 4" id="KW-0694">RNA-binding</keyword>
<proteinExistence type="predicted"/>
<dbReference type="Proteomes" id="UP000410492">
    <property type="component" value="Unassembled WGS sequence"/>
</dbReference>
<reference evidence="6 7" key="1">
    <citation type="submission" date="2019-01" db="EMBL/GenBank/DDBJ databases">
        <authorList>
            <person name="Sayadi A."/>
        </authorList>
    </citation>
    <scope>NUCLEOTIDE SEQUENCE [LARGE SCALE GENOMIC DNA]</scope>
</reference>
<dbReference type="CDD" id="cd12249">
    <property type="entry name" value="RRM1_hnRNPR_like"/>
    <property type="match status" value="1"/>
</dbReference>
<name>A0A653CK58_CALMS</name>
<dbReference type="InterPro" id="IPR012677">
    <property type="entry name" value="Nucleotide-bd_a/b_plait_sf"/>
</dbReference>
<evidence type="ECO:0000256" key="3">
    <source>
        <dbReference type="ARBA" id="ARBA00022884"/>
    </source>
</evidence>
<feature type="domain" description="RRM" evidence="5">
    <location>
        <begin position="152"/>
        <end position="234"/>
    </location>
</feature>
<dbReference type="PROSITE" id="PS50102">
    <property type="entry name" value="RRM"/>
    <property type="match status" value="2"/>
</dbReference>
<sequence>MVNIKEITDNFKSLALKQRPSDYVDRLQGSANLAKRLLELTRCNGYEIIQTNGQRVYAPPASRNIPVPPKGCEIFIGKLSKNLYEDELVPLLERIGPLYKLRLMLDFTEKTRGYAFATYFSQAHANTAVATLHNFEIRPGLCIAVYKSVDNCRLFIGNIPPEATQLDVLQLVARHADGVRSVLMYQQYDQPELNRGFAFVEFESHRAAAMARRQFAPENLIEWGRRLYVDWADPLPEVEPHVMAKLPTSAQEWKRVADEFNVKWDFPICLGALDGKHIDFEAPKSAGSFYYNYKGRNSIVLLGLTDANYKFLYVDVGVNGRVSDGGVFRESSLKKGIDRKILNFPEDSLLPNSTIKVPYVIVCDDAFPLTNRLMKPYPQRGLSTEKRIFNYRLSRARRTVENAFGILVTVLYMRNLPLDYTPDEVQTLVCNLVGSQIVTKVHKTHNFAFVHFYNRRSAESVPPNMRRMIHEHANKQNNKRRPKTYSFNSCYTEEPATSFDSASAQSENSDNVEAPYVVDWSSPAHDMQCHQPLFYQNFY</sequence>
<dbReference type="AlphaFoldDB" id="A0A653CK58"/>
<evidence type="ECO:0000256" key="2">
    <source>
        <dbReference type="ARBA" id="ARBA00022723"/>
    </source>
</evidence>
<dbReference type="FunFam" id="3.30.70.330:FF:000022">
    <property type="entry name" value="APOBEC1 complementation factor isoform X1"/>
    <property type="match status" value="1"/>
</dbReference>
<organism evidence="6 7">
    <name type="scientific">Callosobruchus maculatus</name>
    <name type="common">Southern cowpea weevil</name>
    <name type="synonym">Pulse bruchid</name>
    <dbReference type="NCBI Taxonomy" id="64391"/>
    <lineage>
        <taxon>Eukaryota</taxon>
        <taxon>Metazoa</taxon>
        <taxon>Ecdysozoa</taxon>
        <taxon>Arthropoda</taxon>
        <taxon>Hexapoda</taxon>
        <taxon>Insecta</taxon>
        <taxon>Pterygota</taxon>
        <taxon>Neoptera</taxon>
        <taxon>Endopterygota</taxon>
        <taxon>Coleoptera</taxon>
        <taxon>Polyphaga</taxon>
        <taxon>Cucujiformia</taxon>
        <taxon>Chrysomeloidea</taxon>
        <taxon>Chrysomelidae</taxon>
        <taxon>Bruchinae</taxon>
        <taxon>Bruchini</taxon>
        <taxon>Callosobruchus</taxon>
    </lineage>
</organism>
<dbReference type="Pfam" id="PF13359">
    <property type="entry name" value="DDE_Tnp_4"/>
    <property type="match status" value="1"/>
</dbReference>
<comment type="cofactor">
    <cofactor evidence="1">
        <name>a divalent metal cation</name>
        <dbReference type="ChEBI" id="CHEBI:60240"/>
    </cofactor>
</comment>
<feature type="domain" description="RRM" evidence="5">
    <location>
        <begin position="72"/>
        <end position="150"/>
    </location>
</feature>
<protein>
    <recommendedName>
        <fullName evidence="5">RRM domain-containing protein</fullName>
    </recommendedName>
</protein>
<dbReference type="InterPro" id="IPR027806">
    <property type="entry name" value="HARBI1_dom"/>
</dbReference>
<dbReference type="SMART" id="SM00360">
    <property type="entry name" value="RRM"/>
    <property type="match status" value="3"/>
</dbReference>
<dbReference type="InterPro" id="IPR000504">
    <property type="entry name" value="RRM_dom"/>
</dbReference>
<dbReference type="InterPro" id="IPR035979">
    <property type="entry name" value="RBD_domain_sf"/>
</dbReference>
<evidence type="ECO:0000256" key="1">
    <source>
        <dbReference type="ARBA" id="ARBA00001968"/>
    </source>
</evidence>
<accession>A0A653CK58</accession>
<dbReference type="PANTHER" id="PTHR21245">
    <property type="entry name" value="HETEROGENEOUS NUCLEAR RIBONUCLEOPROTEIN"/>
    <property type="match status" value="1"/>
</dbReference>
<evidence type="ECO:0000256" key="4">
    <source>
        <dbReference type="PROSITE-ProRule" id="PRU00176"/>
    </source>
</evidence>
<keyword evidence="2" id="KW-0479">Metal-binding</keyword>